<protein>
    <submittedName>
        <fullName evidence="3">CapA family protein</fullName>
    </submittedName>
</protein>
<accession>A0A942U531</accession>
<feature type="domain" description="Capsule synthesis protein CapA" evidence="2">
    <location>
        <begin position="6"/>
        <end position="324"/>
    </location>
</feature>
<evidence type="ECO:0000256" key="1">
    <source>
        <dbReference type="ARBA" id="ARBA00005662"/>
    </source>
</evidence>
<evidence type="ECO:0000313" key="3">
    <source>
        <dbReference type="EMBL" id="MBS4214866.1"/>
    </source>
</evidence>
<dbReference type="EMBL" id="JAGYPF010000004">
    <property type="protein sequence ID" value="MBS4214866.1"/>
    <property type="molecule type" value="Genomic_DNA"/>
</dbReference>
<evidence type="ECO:0000259" key="2">
    <source>
        <dbReference type="SMART" id="SM00854"/>
    </source>
</evidence>
<dbReference type="InterPro" id="IPR052169">
    <property type="entry name" value="CW_Biosynth-Accessory"/>
</dbReference>
<dbReference type="Proteomes" id="UP000679749">
    <property type="component" value="Unassembled WGS sequence"/>
</dbReference>
<dbReference type="AlphaFoldDB" id="A0A942U531"/>
<sequence length="452" mass="50397">MKSTISFAATGDYLPTRRIPSYQEESFQAIEKVIKQADGRITNLEISILQNEGTPGAIPGGTHIRTTPDRLDDLKAYGFNLVGTANNHAFDYGYDGLEATNRHLDEAGILHTGTGENLYEAGKPIFLDTTAGRIGFISVSVVSHLTHMATEQRHNIKGRPGINGLRHVRKHMISSEELAVLKNIADKTEVNAFTQMSINEAFILPFPEGIVPFGRDQYGYPMLFEVGEEQGLVTEPNEKDMQRIEGVIDDALRQADYVLVNFHAHEMKGTNKRIGADFVGKAAKRFIDAGAHSVIGHGPHTLRGIEIYKGRPIFHSLGNFIFQNETLDALPQDFYDNHNIPNEYGVMKAMDKKSHNGTKGLLSIPEMMESVLPFWTMKDGELVEIILYPIELSHGKKRHQNGFPEITKNESILKRLQDLSEPFGTNIIIEDGIGRIYGQATAEREKAEVKFV</sequence>
<comment type="similarity">
    <text evidence="1">Belongs to the CapA family.</text>
</comment>
<evidence type="ECO:0000313" key="4">
    <source>
        <dbReference type="Proteomes" id="UP000679749"/>
    </source>
</evidence>
<gene>
    <name evidence="3" type="ORF">KHA99_20680</name>
</gene>
<dbReference type="RefSeq" id="WP_213119370.1">
    <property type="nucleotide sequence ID" value="NZ_JAGYPF010000004.1"/>
</dbReference>
<dbReference type="SMART" id="SM00854">
    <property type="entry name" value="PGA_cap"/>
    <property type="match status" value="1"/>
</dbReference>
<name>A0A942U531_9BACI</name>
<proteinExistence type="inferred from homology"/>
<dbReference type="Pfam" id="PF09587">
    <property type="entry name" value="PGA_cap"/>
    <property type="match status" value="1"/>
</dbReference>
<dbReference type="PANTHER" id="PTHR33393">
    <property type="entry name" value="POLYGLUTAMINE SYNTHESIS ACCESSORY PROTEIN RV0574C-RELATED"/>
    <property type="match status" value="1"/>
</dbReference>
<reference evidence="3" key="1">
    <citation type="submission" date="2021-05" db="EMBL/GenBank/DDBJ databases">
        <title>Novel Bacillus species.</title>
        <authorList>
            <person name="Liu G."/>
        </authorList>
    </citation>
    <scope>NUCLEOTIDE SEQUENCE</scope>
    <source>
        <strain evidence="3">FJAT-49825</strain>
    </source>
</reference>
<comment type="caution">
    <text evidence="3">The sequence shown here is derived from an EMBL/GenBank/DDBJ whole genome shotgun (WGS) entry which is preliminary data.</text>
</comment>
<dbReference type="CDD" id="cd07381">
    <property type="entry name" value="MPP_CapA"/>
    <property type="match status" value="1"/>
</dbReference>
<dbReference type="InterPro" id="IPR029052">
    <property type="entry name" value="Metallo-depent_PP-like"/>
</dbReference>
<dbReference type="PANTHER" id="PTHR33393:SF13">
    <property type="entry name" value="PGA BIOSYNTHESIS PROTEIN CAPA"/>
    <property type="match status" value="1"/>
</dbReference>
<keyword evidence="4" id="KW-1185">Reference proteome</keyword>
<dbReference type="InterPro" id="IPR019079">
    <property type="entry name" value="Capsule_synth_CapA"/>
</dbReference>
<dbReference type="SUPFAM" id="SSF56300">
    <property type="entry name" value="Metallo-dependent phosphatases"/>
    <property type="match status" value="1"/>
</dbReference>
<organism evidence="3 4">
    <name type="scientific">Neobacillus rhizophilus</name>
    <dbReference type="NCBI Taxonomy" id="2833579"/>
    <lineage>
        <taxon>Bacteria</taxon>
        <taxon>Bacillati</taxon>
        <taxon>Bacillota</taxon>
        <taxon>Bacilli</taxon>
        <taxon>Bacillales</taxon>
        <taxon>Bacillaceae</taxon>
        <taxon>Neobacillus</taxon>
    </lineage>
</organism>